<reference evidence="1" key="1">
    <citation type="submission" date="2022-05" db="EMBL/GenBank/DDBJ databases">
        <authorList>
            <person name="Jo J.-H."/>
            <person name="Im W.-T."/>
        </authorList>
    </citation>
    <scope>NUCLEOTIDE SEQUENCE</scope>
    <source>
        <strain evidence="1">SE220</strain>
    </source>
</reference>
<name>A0ABT0S0J7_9SPHN</name>
<keyword evidence="2" id="KW-1185">Reference proteome</keyword>
<proteinExistence type="predicted"/>
<dbReference type="EMBL" id="JAMGBE010000001">
    <property type="protein sequence ID" value="MCL6729178.1"/>
    <property type="molecule type" value="Genomic_DNA"/>
</dbReference>
<evidence type="ECO:0008006" key="3">
    <source>
        <dbReference type="Google" id="ProtNLM"/>
    </source>
</evidence>
<evidence type="ECO:0000313" key="1">
    <source>
        <dbReference type="EMBL" id="MCL6729178.1"/>
    </source>
</evidence>
<evidence type="ECO:0000313" key="2">
    <source>
        <dbReference type="Proteomes" id="UP001165342"/>
    </source>
</evidence>
<sequence>MAQEREVVRAPNYMDEMTPSERQLHRYELIGWIVTGIIKEGKCERNEEVEALIGQLDIALQEALGLYRVTN</sequence>
<dbReference type="Proteomes" id="UP001165342">
    <property type="component" value="Unassembled WGS sequence"/>
</dbReference>
<organism evidence="1 2">
    <name type="scientific">Sphingomonas hankyongi</name>
    <dbReference type="NCBI Taxonomy" id="2908209"/>
    <lineage>
        <taxon>Bacteria</taxon>
        <taxon>Pseudomonadati</taxon>
        <taxon>Pseudomonadota</taxon>
        <taxon>Alphaproteobacteria</taxon>
        <taxon>Sphingomonadales</taxon>
        <taxon>Sphingomonadaceae</taxon>
        <taxon>Sphingomonas</taxon>
    </lineage>
</organism>
<protein>
    <recommendedName>
        <fullName evidence="3">Transcriptional regulator</fullName>
    </recommendedName>
</protein>
<gene>
    <name evidence="1" type="ORF">LZ538_03795</name>
</gene>
<dbReference type="RefSeq" id="WP_249830660.1">
    <property type="nucleotide sequence ID" value="NZ_JAMGBE010000001.1"/>
</dbReference>
<comment type="caution">
    <text evidence="1">The sequence shown here is derived from an EMBL/GenBank/DDBJ whole genome shotgun (WGS) entry which is preliminary data.</text>
</comment>
<accession>A0ABT0S0J7</accession>